<accession>A0ABV5F8R8</accession>
<evidence type="ECO:0000313" key="3">
    <source>
        <dbReference type="Proteomes" id="UP001589585"/>
    </source>
</evidence>
<dbReference type="PANTHER" id="PTHR42535">
    <property type="entry name" value="OOKINETE PROTEIN, PUTATIVE-RELATED"/>
    <property type="match status" value="1"/>
</dbReference>
<dbReference type="InterPro" id="IPR013320">
    <property type="entry name" value="ConA-like_dom_sf"/>
</dbReference>
<name>A0ABV5F8R8_9FLAO</name>
<comment type="caution">
    <text evidence="2">The sequence shown here is derived from an EMBL/GenBank/DDBJ whole genome shotgun (WGS) entry which is preliminary data.</text>
</comment>
<keyword evidence="3" id="KW-1185">Reference proteome</keyword>
<protein>
    <submittedName>
        <fullName evidence="2">LamG domain-containing protein</fullName>
    </submittedName>
</protein>
<dbReference type="PANTHER" id="PTHR42535:SF2">
    <property type="entry name" value="CHROMOSOME UNDETERMINED SCAFFOLD_146, WHOLE GENOME SHOTGUN SEQUENCE"/>
    <property type="match status" value="1"/>
</dbReference>
<feature type="signal peptide" evidence="1">
    <location>
        <begin position="1"/>
        <end position="22"/>
    </location>
</feature>
<dbReference type="PROSITE" id="PS51257">
    <property type="entry name" value="PROKAR_LIPOPROTEIN"/>
    <property type="match status" value="1"/>
</dbReference>
<evidence type="ECO:0000313" key="2">
    <source>
        <dbReference type="EMBL" id="MFB9055833.1"/>
    </source>
</evidence>
<dbReference type="Pfam" id="PF17957">
    <property type="entry name" value="Big_7"/>
    <property type="match status" value="1"/>
</dbReference>
<dbReference type="Gene3D" id="2.60.40.10">
    <property type="entry name" value="Immunoglobulins"/>
    <property type="match status" value="1"/>
</dbReference>
<dbReference type="Gene3D" id="2.60.120.200">
    <property type="match status" value="2"/>
</dbReference>
<sequence length="585" mass="62994">MKTYQNKYIVLLSLLLVFSCNEGIDSITAVDAGADTGAPVVTIKAPLEGAKFKVNDPVIDVDLEFEVTDDIEVGSISVFLDGTQIAMMSDFIDYRRVLKTLSANNITTGIHELKVTATDLDGKSTTSTVSFEKEPPYVPLFANEMLYMAFDGDYTELISVTKATKVGAPSFAGEAVVGSNAYAGATDSYVTLPTSALQLGAELSASFWFKVNKTPDRAGILVISPQDDTNPEAQNNRTRGIRFFRENADGKQRFKLNIGDGIADTWVDGGAAADVIPGSGWVHLAFTISATSAKVYIGGEMVKESAITGVDWTGCNLLSIMSGAPRFTEWGHKADLSFMDDLRLFNKTLTQAEIQNVIEVTNPYIPADRETLYMAFDGNYTNKVNGAEATVMGTPTFDDAGKKGNAYLGATDSYLTVPSTGLQGESFSATMWYKVNPTPDRAGILVMGPEDTVNPAAQNNRKSGFRFFRENAGGKQRFKLNVGNGTEDVWVDGGIAADVDPDAGAWVHLAFTISPTKALVYINGVAVGESSITGVDWTGCDLLSIMSGAPRFTEWGHKFDASFLDELHVYKKALSPAEVMESMGN</sequence>
<organism evidence="2 3">
    <name type="scientific">Mariniflexile ostreae</name>
    <dbReference type="NCBI Taxonomy" id="1520892"/>
    <lineage>
        <taxon>Bacteria</taxon>
        <taxon>Pseudomonadati</taxon>
        <taxon>Bacteroidota</taxon>
        <taxon>Flavobacteriia</taxon>
        <taxon>Flavobacteriales</taxon>
        <taxon>Flavobacteriaceae</taxon>
        <taxon>Mariniflexile</taxon>
    </lineage>
</organism>
<feature type="chain" id="PRO_5045257727" evidence="1">
    <location>
        <begin position="23"/>
        <end position="585"/>
    </location>
</feature>
<dbReference type="EMBL" id="JBHMFC010000010">
    <property type="protein sequence ID" value="MFB9055833.1"/>
    <property type="molecule type" value="Genomic_DNA"/>
</dbReference>
<dbReference type="Pfam" id="PF13385">
    <property type="entry name" value="Laminin_G_3"/>
    <property type="match status" value="2"/>
</dbReference>
<reference evidence="2 3" key="1">
    <citation type="submission" date="2024-09" db="EMBL/GenBank/DDBJ databases">
        <authorList>
            <person name="Sun Q."/>
            <person name="Mori K."/>
        </authorList>
    </citation>
    <scope>NUCLEOTIDE SEQUENCE [LARGE SCALE GENOMIC DNA]</scope>
    <source>
        <strain evidence="2 3">CECT 8622</strain>
    </source>
</reference>
<dbReference type="Proteomes" id="UP001589585">
    <property type="component" value="Unassembled WGS sequence"/>
</dbReference>
<proteinExistence type="predicted"/>
<dbReference type="SUPFAM" id="SSF49899">
    <property type="entry name" value="Concanavalin A-like lectins/glucanases"/>
    <property type="match status" value="2"/>
</dbReference>
<dbReference type="InterPro" id="IPR013783">
    <property type="entry name" value="Ig-like_fold"/>
</dbReference>
<evidence type="ECO:0000256" key="1">
    <source>
        <dbReference type="SAM" id="SignalP"/>
    </source>
</evidence>
<gene>
    <name evidence="2" type="ORF">ACFFU9_03675</name>
</gene>
<dbReference type="RefSeq" id="WP_379860022.1">
    <property type="nucleotide sequence ID" value="NZ_JBHMFC010000010.1"/>
</dbReference>
<keyword evidence="1" id="KW-0732">Signal</keyword>